<reference evidence="1 2" key="1">
    <citation type="submission" date="2013-01" db="EMBL/GenBank/DDBJ databases">
        <title>The Genome Sequence of Bacillus cereus TIAC219.</title>
        <authorList>
            <consortium name="The Broad Institute Genome Sequencing Platform"/>
            <consortium name="The Broad Institute Genome Sequencing Center for Infectious Disease"/>
            <person name="Feldgarden M."/>
            <person name="Van der Auwera G.A."/>
            <person name="Mahillon J."/>
            <person name="Duprez V."/>
            <person name="Timmery S."/>
            <person name="Mattelet C."/>
            <person name="Dierick K."/>
            <person name="Sun M."/>
            <person name="Yu Z."/>
            <person name="Zhu L."/>
            <person name="Hu X."/>
            <person name="Shank E.B."/>
            <person name="Swiecicka I."/>
            <person name="Hansen B.M."/>
            <person name="Andrup L."/>
            <person name="Walker B."/>
            <person name="Young S.K."/>
            <person name="Zeng Q."/>
            <person name="Gargeya S."/>
            <person name="Fitzgerald M."/>
            <person name="Haas B."/>
            <person name="Abouelleil A."/>
            <person name="Alvarado L."/>
            <person name="Arachchi H.M."/>
            <person name="Berlin A.M."/>
            <person name="Chapman S.B."/>
            <person name="Dewar J."/>
            <person name="Goldberg J."/>
            <person name="Griggs A."/>
            <person name="Gujja S."/>
            <person name="Hansen M."/>
            <person name="Howarth C."/>
            <person name="Imamovic A."/>
            <person name="Larimer J."/>
            <person name="McCowan C."/>
            <person name="Murphy C."/>
            <person name="Neiman D."/>
            <person name="Pearson M."/>
            <person name="Priest M."/>
            <person name="Roberts A."/>
            <person name="Saif S."/>
            <person name="Shea T."/>
            <person name="Sisk P."/>
            <person name="Sykes S."/>
            <person name="Wortman J."/>
            <person name="Nusbaum C."/>
            <person name="Birren B."/>
        </authorList>
    </citation>
    <scope>NUCLEOTIDE SEQUENCE [LARGE SCALE GENOMIC DNA]</scope>
    <source>
        <strain evidence="1 2">TIAC219</strain>
    </source>
</reference>
<dbReference type="EMBL" id="AHCJ01000083">
    <property type="protein sequence ID" value="EOQ57833.1"/>
    <property type="molecule type" value="Genomic_DNA"/>
</dbReference>
<evidence type="ECO:0000313" key="1">
    <source>
        <dbReference type="EMBL" id="EOQ57833.1"/>
    </source>
</evidence>
<dbReference type="AlphaFoldDB" id="A0ABC9SQL7"/>
<dbReference type="RefSeq" id="WP_000418057.1">
    <property type="nucleotide sequence ID" value="NZ_KB976014.1"/>
</dbReference>
<name>A0ABC9SQL7_BACCE</name>
<sequence>MELDVQFGGSMPQVGDIVAIRWGNSKEVEGYLVSNHGCSLQYHLTNLHGGSTAFCERNITALFKEIRNHSNVTEFKVFSKDEFKLTLEPKTKEGAK</sequence>
<accession>A0ABC9SQL7</accession>
<protein>
    <submittedName>
        <fullName evidence="1">Uncharacterized protein</fullName>
    </submittedName>
</protein>
<comment type="caution">
    <text evidence="1">The sequence shown here is derived from an EMBL/GenBank/DDBJ whole genome shotgun (WGS) entry which is preliminary data.</text>
</comment>
<dbReference type="Proteomes" id="UP000014060">
    <property type="component" value="Unassembled WGS sequence"/>
</dbReference>
<evidence type="ECO:0000313" key="2">
    <source>
        <dbReference type="Proteomes" id="UP000014060"/>
    </source>
</evidence>
<gene>
    <name evidence="1" type="ORF">IAY_06253</name>
</gene>
<organism evidence="1 2">
    <name type="scientific">Bacillus cereus TIAC219</name>
    <dbReference type="NCBI Taxonomy" id="718222"/>
    <lineage>
        <taxon>Bacteria</taxon>
        <taxon>Bacillati</taxon>
        <taxon>Bacillota</taxon>
        <taxon>Bacilli</taxon>
        <taxon>Bacillales</taxon>
        <taxon>Bacillaceae</taxon>
        <taxon>Bacillus</taxon>
        <taxon>Bacillus cereus group</taxon>
    </lineage>
</organism>
<proteinExistence type="predicted"/>